<dbReference type="GeneID" id="110753086"/>
<gene>
    <name evidence="3" type="primary">LOC110753086</name>
</gene>
<dbReference type="AlphaFoldDB" id="A0A6P5RXQ7"/>
<dbReference type="KEGG" id="pavi:110753086"/>
<evidence type="ECO:0000313" key="2">
    <source>
        <dbReference type="Proteomes" id="UP000515124"/>
    </source>
</evidence>
<reference evidence="3" key="1">
    <citation type="submission" date="2025-08" db="UniProtKB">
        <authorList>
            <consortium name="RefSeq"/>
        </authorList>
    </citation>
    <scope>IDENTIFICATION</scope>
</reference>
<protein>
    <submittedName>
        <fullName evidence="3">Uncharacterized protein CG45076-like</fullName>
    </submittedName>
</protein>
<feature type="compositionally biased region" description="Acidic residues" evidence="1">
    <location>
        <begin position="105"/>
        <end position="149"/>
    </location>
</feature>
<proteinExistence type="predicted"/>
<sequence>MAAPQRPRKRTLFTSSEGRGKEEAPPATDMVIVKEEATVEVPFVKEAAVAHMVVEEAGAAEATVEGAAAVEEVAEALDAEIAPAEVTPAEEAAEGTAEEIAEEVAEEAAEGAAEEAAEGAAEEAVDEGDEEANEEAAEEATDEATEEPAVDVPSGPLTSTPRRPSGISFCSPPQSSPSLAMVAATMPPMPSFQDSTVVAEPVMTGATVVSVPSLLRTPSAVMTDLSLPVTSSDDLEELYASLHEEGGSSASAPLDEDSKTVIERLREFLLFDVRQMTAGGAITEFRSCRLGPTG</sequence>
<keyword evidence="2" id="KW-1185">Reference proteome</keyword>
<evidence type="ECO:0000256" key="1">
    <source>
        <dbReference type="SAM" id="MobiDB-lite"/>
    </source>
</evidence>
<evidence type="ECO:0000313" key="3">
    <source>
        <dbReference type="RefSeq" id="XP_021809585.1"/>
    </source>
</evidence>
<organism evidence="2 3">
    <name type="scientific">Prunus avium</name>
    <name type="common">Cherry</name>
    <name type="synonym">Cerasus avium</name>
    <dbReference type="NCBI Taxonomy" id="42229"/>
    <lineage>
        <taxon>Eukaryota</taxon>
        <taxon>Viridiplantae</taxon>
        <taxon>Streptophyta</taxon>
        <taxon>Embryophyta</taxon>
        <taxon>Tracheophyta</taxon>
        <taxon>Spermatophyta</taxon>
        <taxon>Magnoliopsida</taxon>
        <taxon>eudicotyledons</taxon>
        <taxon>Gunneridae</taxon>
        <taxon>Pentapetalae</taxon>
        <taxon>rosids</taxon>
        <taxon>fabids</taxon>
        <taxon>Rosales</taxon>
        <taxon>Rosaceae</taxon>
        <taxon>Amygdaloideae</taxon>
        <taxon>Amygdaleae</taxon>
        <taxon>Prunus</taxon>
    </lineage>
</organism>
<name>A0A6P5RXQ7_PRUAV</name>
<accession>A0A6P5RXQ7</accession>
<dbReference type="Proteomes" id="UP000515124">
    <property type="component" value="Unplaced"/>
</dbReference>
<feature type="region of interest" description="Disordered" evidence="1">
    <location>
        <begin position="1"/>
        <end position="27"/>
    </location>
</feature>
<dbReference type="RefSeq" id="XP_021809585.1">
    <property type="nucleotide sequence ID" value="XM_021953893.1"/>
</dbReference>
<feature type="region of interest" description="Disordered" evidence="1">
    <location>
        <begin position="105"/>
        <end position="176"/>
    </location>
</feature>
<feature type="compositionally biased region" description="Basic residues" evidence="1">
    <location>
        <begin position="1"/>
        <end position="11"/>
    </location>
</feature>